<dbReference type="Gene3D" id="1.20.1070.10">
    <property type="entry name" value="Rhodopsin 7-helix transmembrane proteins"/>
    <property type="match status" value="1"/>
</dbReference>
<keyword evidence="3" id="KW-0716">Sensory transduction</keyword>
<dbReference type="STRING" id="9925.ENSCHIP00000007294"/>
<dbReference type="Proteomes" id="UP000291000">
    <property type="component" value="Chromosome 15"/>
</dbReference>
<evidence type="ECO:0000256" key="2">
    <source>
        <dbReference type="ARBA" id="ARBA00004141"/>
    </source>
</evidence>
<dbReference type="AlphaFoldDB" id="A0A452E5N8"/>
<name>A0A452E5N8_CAPHI</name>
<reference evidence="13" key="3">
    <citation type="submission" date="2025-09" db="UniProtKB">
        <authorList>
            <consortium name="Ensembl"/>
        </authorList>
    </citation>
    <scope>IDENTIFICATION</scope>
</reference>
<dbReference type="EMBL" id="LWLT01000015">
    <property type="status" value="NOT_ANNOTATED_CDS"/>
    <property type="molecule type" value="Genomic_DNA"/>
</dbReference>
<sequence length="299" mass="33127">NPNNVTEFILLGMMKNPELQKILSAVFLIKYVFTILGNFLIVVTMVTSQSLRSLMYFFPTFLPFVDDTYSFAIAPKMIVDSLSKSDSLSAISLEGCMVQLFADHFFGGVGISLLTVMAYDCSVTICKSLHYMTIMGPQMCCLLLGVAWLGVGRLPFCGPNIIDHFTCDLFPLLELACMDTGTLGLLLILNNGVMCVTIFLILVTSYVVILCSVKSFSSKGWDKALSTCGSHLMVVIMFFVPCMFLNLRPVATYPIDKVMAVSFTIISPMLNPLIYTLRNTEVKNAMRKLWMKQGALCGH</sequence>
<keyword evidence="14" id="KW-1185">Reference proteome</keyword>
<dbReference type="Ensembl" id="ENSCHIT00000015035.1">
    <property type="protein sequence ID" value="ENSCHIP00000007294.1"/>
    <property type="gene ID" value="ENSCHIG00000010849.1"/>
</dbReference>
<dbReference type="PROSITE" id="PS50262">
    <property type="entry name" value="G_PROTEIN_RECEP_F1_2"/>
    <property type="match status" value="1"/>
</dbReference>
<protein>
    <recommendedName>
        <fullName evidence="12">G-protein coupled receptors family 1 profile domain-containing protein</fullName>
    </recommendedName>
</protein>
<evidence type="ECO:0000256" key="6">
    <source>
        <dbReference type="ARBA" id="ARBA00022989"/>
    </source>
</evidence>
<evidence type="ECO:0000256" key="11">
    <source>
        <dbReference type="SAM" id="Phobius"/>
    </source>
</evidence>
<keyword evidence="8 11" id="KW-0472">Membrane</keyword>
<evidence type="ECO:0000256" key="1">
    <source>
        <dbReference type="ARBA" id="ARBA00003929"/>
    </source>
</evidence>
<evidence type="ECO:0000256" key="9">
    <source>
        <dbReference type="ARBA" id="ARBA00023170"/>
    </source>
</evidence>
<feature type="transmembrane region" description="Helical" evidence="11">
    <location>
        <begin position="258"/>
        <end position="277"/>
    </location>
</feature>
<accession>A0A452E5N8</accession>
<feature type="transmembrane region" description="Helical" evidence="11">
    <location>
        <begin position="225"/>
        <end position="246"/>
    </location>
</feature>
<keyword evidence="10" id="KW-0807">Transducer</keyword>
<dbReference type="GO" id="GO:0004930">
    <property type="term" value="F:G protein-coupled receptor activity"/>
    <property type="evidence" value="ECO:0007669"/>
    <property type="project" value="UniProtKB-KW"/>
</dbReference>
<dbReference type="InterPro" id="IPR000276">
    <property type="entry name" value="GPCR_Rhodpsn"/>
</dbReference>
<dbReference type="GO" id="GO:0004984">
    <property type="term" value="F:olfactory receptor activity"/>
    <property type="evidence" value="ECO:0007669"/>
    <property type="project" value="InterPro"/>
</dbReference>
<feature type="transmembrane region" description="Helical" evidence="11">
    <location>
        <begin position="131"/>
        <end position="151"/>
    </location>
</feature>
<feature type="transmembrane region" description="Helical" evidence="11">
    <location>
        <begin position="22"/>
        <end position="43"/>
    </location>
</feature>
<keyword evidence="6 11" id="KW-1133">Transmembrane helix</keyword>
<proteinExistence type="predicted"/>
<comment type="function">
    <text evidence="1">Putative odorant or sperm cell receptor.</text>
</comment>
<dbReference type="Pfam" id="PF13853">
    <property type="entry name" value="7tm_4"/>
    <property type="match status" value="1"/>
</dbReference>
<keyword evidence="5" id="KW-0552">Olfaction</keyword>
<dbReference type="PRINTS" id="PR00245">
    <property type="entry name" value="OLFACTORYR"/>
</dbReference>
<evidence type="ECO:0000256" key="8">
    <source>
        <dbReference type="ARBA" id="ARBA00023136"/>
    </source>
</evidence>
<evidence type="ECO:0000256" key="4">
    <source>
        <dbReference type="ARBA" id="ARBA00022692"/>
    </source>
</evidence>
<dbReference type="InterPro" id="IPR017452">
    <property type="entry name" value="GPCR_Rhodpsn_7TM"/>
</dbReference>
<dbReference type="FunFam" id="1.20.1070.10:FF:000007">
    <property type="entry name" value="Olfactory receptor"/>
    <property type="match status" value="1"/>
</dbReference>
<evidence type="ECO:0000256" key="3">
    <source>
        <dbReference type="ARBA" id="ARBA00022606"/>
    </source>
</evidence>
<reference evidence="13" key="2">
    <citation type="submission" date="2025-08" db="UniProtKB">
        <authorList>
            <consortium name="Ensembl"/>
        </authorList>
    </citation>
    <scope>IDENTIFICATION</scope>
</reference>
<keyword evidence="9" id="KW-0675">Receptor</keyword>
<keyword evidence="7" id="KW-0297">G-protein coupled receptor</keyword>
<reference evidence="13 14" key="1">
    <citation type="submission" date="2016-04" db="EMBL/GenBank/DDBJ databases">
        <title>Polished mammalian reference genomes with single-molecule sequencing and chromosome conformation capture applied to the Capra hircus genome.</title>
        <authorList>
            <person name="Bickhart D.M."/>
            <person name="Koren S."/>
            <person name="Rosen B."/>
            <person name="Hastie A."/>
            <person name="Liachko I."/>
            <person name="Sullivan S.T."/>
            <person name="Burton J."/>
            <person name="Sayre B.L."/>
            <person name="Huson H.J."/>
            <person name="Lee J."/>
            <person name="Lam E."/>
            <person name="Kelley C.M."/>
            <person name="Hutchison J.L."/>
            <person name="Zhou Y."/>
            <person name="Sun J."/>
            <person name="Crisa A."/>
            <person name="Schwartz J.C."/>
            <person name="Hammond J.A."/>
            <person name="Schroeder S.G."/>
            <person name="Liu G.E."/>
            <person name="Dunham M."/>
            <person name="Shendure J."/>
            <person name="Sonstegard T.S."/>
            <person name="Phillippy A.M."/>
            <person name="Van Tassell C.P."/>
            <person name="Smith T.P."/>
        </authorList>
    </citation>
    <scope>NUCLEOTIDE SEQUENCE [LARGE SCALE GENOMIC DNA]</scope>
</reference>
<evidence type="ECO:0000313" key="14">
    <source>
        <dbReference type="Proteomes" id="UP000291000"/>
    </source>
</evidence>
<dbReference type="InterPro" id="IPR050427">
    <property type="entry name" value="Olfactory_Receptors"/>
</dbReference>
<comment type="subcellular location">
    <subcellularLocation>
        <location evidence="2">Membrane</location>
        <topology evidence="2">Multi-pass membrane protein</topology>
    </subcellularLocation>
</comment>
<feature type="transmembrane region" description="Helical" evidence="11">
    <location>
        <begin position="188"/>
        <end position="213"/>
    </location>
</feature>
<dbReference type="OMA" id="YISKERH"/>
<evidence type="ECO:0000256" key="5">
    <source>
        <dbReference type="ARBA" id="ARBA00022725"/>
    </source>
</evidence>
<dbReference type="GO" id="GO:0005886">
    <property type="term" value="C:plasma membrane"/>
    <property type="evidence" value="ECO:0007669"/>
    <property type="project" value="UniProtKB-ARBA"/>
</dbReference>
<dbReference type="PANTHER" id="PTHR48002">
    <property type="entry name" value="OLFACTORY RECEPTOR"/>
    <property type="match status" value="1"/>
</dbReference>
<feature type="transmembrane region" description="Helical" evidence="11">
    <location>
        <begin position="98"/>
        <end position="119"/>
    </location>
</feature>
<keyword evidence="4 11" id="KW-0812">Transmembrane</keyword>
<feature type="domain" description="G-protein coupled receptors family 1 profile" evidence="12">
    <location>
        <begin position="37"/>
        <end position="275"/>
    </location>
</feature>
<evidence type="ECO:0000259" key="12">
    <source>
        <dbReference type="PROSITE" id="PS50262"/>
    </source>
</evidence>
<dbReference type="InterPro" id="IPR000725">
    <property type="entry name" value="Olfact_rcpt"/>
</dbReference>
<evidence type="ECO:0000256" key="10">
    <source>
        <dbReference type="ARBA" id="ARBA00023224"/>
    </source>
</evidence>
<dbReference type="PRINTS" id="PR00237">
    <property type="entry name" value="GPCRRHODOPSN"/>
</dbReference>
<dbReference type="GeneTree" id="ENSGT00940000158647"/>
<evidence type="ECO:0000256" key="7">
    <source>
        <dbReference type="ARBA" id="ARBA00023040"/>
    </source>
</evidence>
<organism evidence="13 14">
    <name type="scientific">Capra hircus</name>
    <name type="common">Goat</name>
    <dbReference type="NCBI Taxonomy" id="9925"/>
    <lineage>
        <taxon>Eukaryota</taxon>
        <taxon>Metazoa</taxon>
        <taxon>Chordata</taxon>
        <taxon>Craniata</taxon>
        <taxon>Vertebrata</taxon>
        <taxon>Euteleostomi</taxon>
        <taxon>Mammalia</taxon>
        <taxon>Eutheria</taxon>
        <taxon>Laurasiatheria</taxon>
        <taxon>Artiodactyla</taxon>
        <taxon>Ruminantia</taxon>
        <taxon>Pecora</taxon>
        <taxon>Bovidae</taxon>
        <taxon>Caprinae</taxon>
        <taxon>Capra</taxon>
    </lineage>
</organism>
<evidence type="ECO:0000313" key="13">
    <source>
        <dbReference type="Ensembl" id="ENSCHIP00000007294.1"/>
    </source>
</evidence>
<dbReference type="SUPFAM" id="SSF81321">
    <property type="entry name" value="Family A G protein-coupled receptor-like"/>
    <property type="match status" value="1"/>
</dbReference>